<feature type="region of interest" description="Disordered" evidence="10">
    <location>
        <begin position="1"/>
        <end position="33"/>
    </location>
</feature>
<dbReference type="InterPro" id="IPR045174">
    <property type="entry name" value="Dof"/>
</dbReference>
<keyword evidence="4 9" id="KW-0805">Transcription regulation</keyword>
<keyword evidence="2 8" id="KW-0863">Zinc-finger</keyword>
<keyword evidence="3 9" id="KW-0862">Zinc</keyword>
<dbReference type="GO" id="GO:0008270">
    <property type="term" value="F:zinc ion binding"/>
    <property type="evidence" value="ECO:0007669"/>
    <property type="project" value="UniProtKB-KW"/>
</dbReference>
<evidence type="ECO:0000256" key="7">
    <source>
        <dbReference type="ARBA" id="ARBA00023242"/>
    </source>
</evidence>
<keyword evidence="5 8" id="KW-0238">DNA-binding</keyword>
<dbReference type="InterPro" id="IPR003851">
    <property type="entry name" value="Znf_Dof"/>
</dbReference>
<keyword evidence="1 9" id="KW-0479">Metal-binding</keyword>
<feature type="domain" description="Dof-type" evidence="11">
    <location>
        <begin position="35"/>
        <end position="89"/>
    </location>
</feature>
<evidence type="ECO:0000256" key="3">
    <source>
        <dbReference type="ARBA" id="ARBA00022833"/>
    </source>
</evidence>
<dbReference type="GO" id="GO:0005634">
    <property type="term" value="C:nucleus"/>
    <property type="evidence" value="ECO:0007669"/>
    <property type="project" value="UniProtKB-SubCell"/>
</dbReference>
<comment type="subcellular location">
    <subcellularLocation>
        <location evidence="8 9">Nucleus</location>
    </subcellularLocation>
</comment>
<accession>A0AAV8RKW8</accession>
<evidence type="ECO:0000256" key="9">
    <source>
        <dbReference type="RuleBase" id="RU369094"/>
    </source>
</evidence>
<sequence length="294" mass="30011">MQDFGAIPGGGGGGGGGGRIRGYPPLPPAQPQLPVKCPRCDSTNTKFCYYNNYNLAQPRHFCKSCRRYWTKGGVLRNVPVGGGCRKSKRSSASKPSGGSERKDPPRRPSAAPRSSSGSGSGSGSGGSTLAAADAPTPTTPFPNSALLTPPPDPNPDPAPSFDPATTMEVPLVQAADIFPDTSTAAAGSFPSQMSLASTSTILGFNSFPDPPPVPLPPQSKAAEEIGAHPGFTNQAVAIDPRGAASGAGCAIAGMDWPGASVDPALFDLATAVDPASAYWSHGHWEDADPALYLP</sequence>
<evidence type="ECO:0000256" key="8">
    <source>
        <dbReference type="PROSITE-ProRule" id="PRU00071"/>
    </source>
</evidence>
<evidence type="ECO:0000259" key="11">
    <source>
        <dbReference type="PROSITE" id="PS50884"/>
    </source>
</evidence>
<dbReference type="PANTHER" id="PTHR31992">
    <property type="entry name" value="DOF ZINC FINGER PROTEIN DOF1.4-RELATED"/>
    <property type="match status" value="1"/>
</dbReference>
<comment type="caution">
    <text evidence="12">The sequence shown here is derived from an EMBL/GenBank/DDBJ whole genome shotgun (WGS) entry which is preliminary data.</text>
</comment>
<dbReference type="Pfam" id="PF02701">
    <property type="entry name" value="Zn_ribbon_Dof"/>
    <property type="match status" value="1"/>
</dbReference>
<dbReference type="PROSITE" id="PS50884">
    <property type="entry name" value="ZF_DOF_2"/>
    <property type="match status" value="1"/>
</dbReference>
<dbReference type="GO" id="GO:0003700">
    <property type="term" value="F:DNA-binding transcription factor activity"/>
    <property type="evidence" value="ECO:0007669"/>
    <property type="project" value="UniProtKB-UniRule"/>
</dbReference>
<gene>
    <name evidence="12" type="ORF">OPV22_006467</name>
</gene>
<dbReference type="EMBL" id="JAQQAF010000002">
    <property type="protein sequence ID" value="KAJ8505581.1"/>
    <property type="molecule type" value="Genomic_DNA"/>
</dbReference>
<evidence type="ECO:0000256" key="1">
    <source>
        <dbReference type="ARBA" id="ARBA00022723"/>
    </source>
</evidence>
<keyword evidence="7 8" id="KW-0539">Nucleus</keyword>
<organism evidence="12 13">
    <name type="scientific">Ensete ventricosum</name>
    <name type="common">Abyssinian banana</name>
    <name type="synonym">Musa ensete</name>
    <dbReference type="NCBI Taxonomy" id="4639"/>
    <lineage>
        <taxon>Eukaryota</taxon>
        <taxon>Viridiplantae</taxon>
        <taxon>Streptophyta</taxon>
        <taxon>Embryophyta</taxon>
        <taxon>Tracheophyta</taxon>
        <taxon>Spermatophyta</taxon>
        <taxon>Magnoliopsida</taxon>
        <taxon>Liliopsida</taxon>
        <taxon>Zingiberales</taxon>
        <taxon>Musaceae</taxon>
        <taxon>Ensete</taxon>
    </lineage>
</organism>
<feature type="compositionally biased region" description="Pro residues" evidence="10">
    <location>
        <begin position="148"/>
        <end position="160"/>
    </location>
</feature>
<keyword evidence="6 9" id="KW-0804">Transcription</keyword>
<evidence type="ECO:0000313" key="13">
    <source>
        <dbReference type="Proteomes" id="UP001222027"/>
    </source>
</evidence>
<feature type="compositionally biased region" description="Gly residues" evidence="10">
    <location>
        <begin position="7"/>
        <end position="20"/>
    </location>
</feature>
<evidence type="ECO:0000256" key="6">
    <source>
        <dbReference type="ARBA" id="ARBA00023163"/>
    </source>
</evidence>
<evidence type="ECO:0000256" key="5">
    <source>
        <dbReference type="ARBA" id="ARBA00023125"/>
    </source>
</evidence>
<comment type="function">
    <text evidence="9">Transcription factor that binds specifically to a 5'-AA[AG]G-3' consensus core sequence.</text>
</comment>
<evidence type="ECO:0000256" key="10">
    <source>
        <dbReference type="SAM" id="MobiDB-lite"/>
    </source>
</evidence>
<feature type="compositionally biased region" description="Low complexity" evidence="10">
    <location>
        <begin position="127"/>
        <end position="136"/>
    </location>
</feature>
<feature type="region of interest" description="Disordered" evidence="10">
    <location>
        <begin position="79"/>
        <end position="164"/>
    </location>
</feature>
<evidence type="ECO:0000313" key="12">
    <source>
        <dbReference type="EMBL" id="KAJ8505581.1"/>
    </source>
</evidence>
<dbReference type="Proteomes" id="UP001222027">
    <property type="component" value="Unassembled WGS sequence"/>
</dbReference>
<proteinExistence type="predicted"/>
<evidence type="ECO:0000256" key="2">
    <source>
        <dbReference type="ARBA" id="ARBA00022771"/>
    </source>
</evidence>
<protein>
    <recommendedName>
        <fullName evidence="9">Dof zinc finger protein</fullName>
    </recommendedName>
</protein>
<reference evidence="12 13" key="1">
    <citation type="submission" date="2022-12" db="EMBL/GenBank/DDBJ databases">
        <title>Chromosome-scale assembly of the Ensete ventricosum genome.</title>
        <authorList>
            <person name="Dussert Y."/>
            <person name="Stocks J."/>
            <person name="Wendawek A."/>
            <person name="Woldeyes F."/>
            <person name="Nichols R.A."/>
            <person name="Borrell J.S."/>
        </authorList>
    </citation>
    <scope>NUCLEOTIDE SEQUENCE [LARGE SCALE GENOMIC DNA]</scope>
    <source>
        <strain evidence="13">cv. Maze</strain>
        <tissue evidence="12">Seeds</tissue>
    </source>
</reference>
<dbReference type="AlphaFoldDB" id="A0AAV8RKW8"/>
<dbReference type="PANTHER" id="PTHR31992:SF298">
    <property type="entry name" value="DOF ZINC FINGER PROTEIN 4"/>
    <property type="match status" value="1"/>
</dbReference>
<dbReference type="PROSITE" id="PS01361">
    <property type="entry name" value="ZF_DOF_1"/>
    <property type="match status" value="1"/>
</dbReference>
<evidence type="ECO:0000256" key="4">
    <source>
        <dbReference type="ARBA" id="ARBA00023015"/>
    </source>
</evidence>
<keyword evidence="13" id="KW-1185">Reference proteome</keyword>
<name>A0AAV8RKW8_ENSVE</name>
<dbReference type="GO" id="GO:0003677">
    <property type="term" value="F:DNA binding"/>
    <property type="evidence" value="ECO:0007669"/>
    <property type="project" value="UniProtKB-UniRule"/>
</dbReference>